<protein>
    <submittedName>
        <fullName evidence="1">Uncharacterized protein</fullName>
    </submittedName>
</protein>
<reference evidence="1" key="2">
    <citation type="submission" date="2018-04" db="EMBL/GenBank/DDBJ databases">
        <title>OnivRS2 (Oryza nivara Reference Sequence Version 2).</title>
        <authorList>
            <person name="Zhang J."/>
            <person name="Kudrna D."/>
            <person name="Lee S."/>
            <person name="Talag J."/>
            <person name="Rajasekar S."/>
            <person name="Welchert J."/>
            <person name="Hsing Y.-I."/>
            <person name="Wing R.A."/>
        </authorList>
    </citation>
    <scope>NUCLEOTIDE SEQUENCE [LARGE SCALE GENOMIC DNA]</scope>
    <source>
        <strain evidence="1">SL10</strain>
    </source>
</reference>
<organism evidence="1">
    <name type="scientific">Oryza nivara</name>
    <name type="common">Indian wild rice</name>
    <name type="synonym">Oryza sativa f. spontanea</name>
    <dbReference type="NCBI Taxonomy" id="4536"/>
    <lineage>
        <taxon>Eukaryota</taxon>
        <taxon>Viridiplantae</taxon>
        <taxon>Streptophyta</taxon>
        <taxon>Embryophyta</taxon>
        <taxon>Tracheophyta</taxon>
        <taxon>Spermatophyta</taxon>
        <taxon>Magnoliopsida</taxon>
        <taxon>Liliopsida</taxon>
        <taxon>Poales</taxon>
        <taxon>Poaceae</taxon>
        <taxon>BOP clade</taxon>
        <taxon>Oryzoideae</taxon>
        <taxon>Oryzeae</taxon>
        <taxon>Oryzinae</taxon>
        <taxon>Oryza</taxon>
    </lineage>
</organism>
<keyword evidence="2" id="KW-1185">Reference proteome</keyword>
<accession>A0A1Y8Z4S9</accession>
<reference evidence="1" key="1">
    <citation type="submission" date="2017-06" db="UniProtKB">
        <authorList>
            <consortium name="EnsemblPlants"/>
        </authorList>
    </citation>
    <scope>IDENTIFICATION</scope>
    <source>
        <strain evidence="1">SL10</strain>
    </source>
</reference>
<dbReference type="EnsemblPlants" id="ONIVA07G23680.1">
    <property type="protein sequence ID" value="ONIVA07G23680.1"/>
    <property type="gene ID" value="ONIVA07G23680"/>
</dbReference>
<evidence type="ECO:0000313" key="1">
    <source>
        <dbReference type="EnsemblPlants" id="ONIVA07G23680.1"/>
    </source>
</evidence>
<evidence type="ECO:0000313" key="2">
    <source>
        <dbReference type="Proteomes" id="UP000006591"/>
    </source>
</evidence>
<dbReference type="Gramene" id="ONIVA07G23680.1">
    <property type="protein sequence ID" value="ONIVA07G23680.1"/>
    <property type="gene ID" value="ONIVA07G23680"/>
</dbReference>
<name>A0A1Y8Z4S9_ORYNI</name>
<sequence length="7" mass="863">MPRLLAY</sequence>
<dbReference type="Proteomes" id="UP000006591">
    <property type="component" value="Chromosome 7"/>
</dbReference>
<proteinExistence type="predicted"/>